<sequence>MQIVKKPFALIAFVSLPAFAEPYQWEVKGNYQSDDYDSERVGDSERYKLWGAYYWDPVTTDRGPLAEAAFLSRASNFTLELEREEYQSDHRFDYRCVDGTDCRATHYGRSADNNRATLGFEYYRPHSWLYLAGSYQYLERKQDSWANVEGQDVHYDYTSDHDYWSASVGITPLDGWLLATQFGEGGDGELFEGDFNVSSKYVWQLGGGRALNVEGAYFVDNSYNDWRLGADYYFNKTLSLGASIGDDKTSEIRLKKYLTDSISLEASYWDYDGGYSYRYGVGDNPGDGFSVGMSVRF</sequence>
<feature type="signal peptide" evidence="1">
    <location>
        <begin position="1"/>
        <end position="20"/>
    </location>
</feature>
<evidence type="ECO:0000313" key="2">
    <source>
        <dbReference type="EMBL" id="MCP8897902.1"/>
    </source>
</evidence>
<proteinExistence type="predicted"/>
<organism evidence="2 3">
    <name type="scientific">Gilvimarinus xylanilyticus</name>
    <dbReference type="NCBI Taxonomy" id="2944139"/>
    <lineage>
        <taxon>Bacteria</taxon>
        <taxon>Pseudomonadati</taxon>
        <taxon>Pseudomonadota</taxon>
        <taxon>Gammaproteobacteria</taxon>
        <taxon>Cellvibrionales</taxon>
        <taxon>Cellvibrionaceae</taxon>
        <taxon>Gilvimarinus</taxon>
    </lineage>
</organism>
<evidence type="ECO:0000313" key="3">
    <source>
        <dbReference type="Proteomes" id="UP001139319"/>
    </source>
</evidence>
<reference evidence="2" key="1">
    <citation type="submission" date="2022-05" db="EMBL/GenBank/DDBJ databases">
        <authorList>
            <person name="Sun H.-N."/>
        </authorList>
    </citation>
    <scope>NUCLEOTIDE SEQUENCE</scope>
    <source>
        <strain evidence="2">HB14</strain>
    </source>
</reference>
<dbReference type="Pfam" id="PF16956">
    <property type="entry name" value="Porin_7"/>
    <property type="match status" value="2"/>
</dbReference>
<feature type="chain" id="PRO_5040962038" evidence="1">
    <location>
        <begin position="21"/>
        <end position="297"/>
    </location>
</feature>
<dbReference type="AlphaFoldDB" id="A0A9X2I2U1"/>
<comment type="caution">
    <text evidence="2">The sequence shown here is derived from an EMBL/GenBank/DDBJ whole genome shotgun (WGS) entry which is preliminary data.</text>
</comment>
<dbReference type="SUPFAM" id="SSF56935">
    <property type="entry name" value="Porins"/>
    <property type="match status" value="1"/>
</dbReference>
<name>A0A9X2I2U1_9GAMM</name>
<dbReference type="InterPro" id="IPR031593">
    <property type="entry name" value="Porin_7"/>
</dbReference>
<dbReference type="EMBL" id="JAMFTH010000001">
    <property type="protein sequence ID" value="MCP8897902.1"/>
    <property type="molecule type" value="Genomic_DNA"/>
</dbReference>
<accession>A0A9X2I2U1</accession>
<keyword evidence="3" id="KW-1185">Reference proteome</keyword>
<dbReference type="Proteomes" id="UP001139319">
    <property type="component" value="Unassembled WGS sequence"/>
</dbReference>
<keyword evidence="1" id="KW-0732">Signal</keyword>
<dbReference type="RefSeq" id="WP_253966199.1">
    <property type="nucleotide sequence ID" value="NZ_JAMFTH010000001.1"/>
</dbReference>
<gene>
    <name evidence="2" type="ORF">M6D89_01165</name>
</gene>
<protein>
    <submittedName>
        <fullName evidence="2">Porin</fullName>
    </submittedName>
</protein>
<reference evidence="2" key="2">
    <citation type="submission" date="2023-01" db="EMBL/GenBank/DDBJ databases">
        <title>Gilvimarinus xylanilyticus HB14 isolated from Caulerpa lentillifera aquaculture base in Hainan, China.</title>
        <authorList>
            <person name="Zhang Y.-J."/>
        </authorList>
    </citation>
    <scope>NUCLEOTIDE SEQUENCE</scope>
    <source>
        <strain evidence="2">HB14</strain>
    </source>
</reference>
<evidence type="ECO:0000256" key="1">
    <source>
        <dbReference type="SAM" id="SignalP"/>
    </source>
</evidence>